<dbReference type="EMBL" id="JAVRHY010000006">
    <property type="protein sequence ID" value="MDT0618477.1"/>
    <property type="molecule type" value="Genomic_DNA"/>
</dbReference>
<evidence type="ECO:0000259" key="2">
    <source>
        <dbReference type="Pfam" id="PF10263"/>
    </source>
</evidence>
<dbReference type="RefSeq" id="WP_311658597.1">
    <property type="nucleotide sequence ID" value="NZ_JAVRHY010000006.1"/>
</dbReference>
<protein>
    <submittedName>
        <fullName evidence="3">SprT-like domain-containing protein</fullName>
    </submittedName>
</protein>
<feature type="region of interest" description="Disordered" evidence="1">
    <location>
        <begin position="280"/>
        <end position="300"/>
    </location>
</feature>
<evidence type="ECO:0000256" key="1">
    <source>
        <dbReference type="SAM" id="MobiDB-lite"/>
    </source>
</evidence>
<evidence type="ECO:0000313" key="3">
    <source>
        <dbReference type="EMBL" id="MDT0618477.1"/>
    </source>
</evidence>
<proteinExistence type="predicted"/>
<accession>A0ABU3B7N3</accession>
<gene>
    <name evidence="3" type="ORF">RM531_08305</name>
</gene>
<evidence type="ECO:0000313" key="4">
    <source>
        <dbReference type="Proteomes" id="UP001259982"/>
    </source>
</evidence>
<name>A0ABU3B7N3_9GAMM</name>
<comment type="caution">
    <text evidence="3">The sequence shown here is derived from an EMBL/GenBank/DDBJ whole genome shotgun (WGS) entry which is preliminary data.</text>
</comment>
<feature type="domain" description="SprT-like" evidence="2">
    <location>
        <begin position="20"/>
        <end position="117"/>
    </location>
</feature>
<sequence>MSDAARQSTSQTYSALTYAYDYFNERLFDSALPGAMLTLQRKKKTYGYFCSQRFGTRKQDKADEIAMNPNYFGLRPIPDTLSTLVHEMVHQWQAHHGRPGRRAYHNREWARKMLAVGLRPTVTGRPGAPMTGEKVTHLIVHEGRFDQLCEALITTDFRMEWYDRFPDQRVDPDLVNTLHKFRPDDPAKPEGEGALLSVDYAATDRGPVVVEDLPPPPGNAESLDDIVQRIKRAKVKYRCPQCKINAWAKYGVSLICGQCQNPLTPQFTIDEQKAMDQFHADQQAPTPHNAGTPEASITRP</sequence>
<dbReference type="Proteomes" id="UP001259982">
    <property type="component" value="Unassembled WGS sequence"/>
</dbReference>
<keyword evidence="4" id="KW-1185">Reference proteome</keyword>
<dbReference type="InterPro" id="IPR006640">
    <property type="entry name" value="SprT-like_domain"/>
</dbReference>
<dbReference type="Pfam" id="PF10263">
    <property type="entry name" value="SprT-like"/>
    <property type="match status" value="1"/>
</dbReference>
<organism evidence="3 4">
    <name type="scientific">Spectribacter acetivorans</name>
    <dbReference type="NCBI Taxonomy" id="3075603"/>
    <lineage>
        <taxon>Bacteria</taxon>
        <taxon>Pseudomonadati</taxon>
        <taxon>Pseudomonadota</taxon>
        <taxon>Gammaproteobacteria</taxon>
        <taxon>Salinisphaerales</taxon>
        <taxon>Salinisphaeraceae</taxon>
        <taxon>Spectribacter</taxon>
    </lineage>
</organism>
<reference evidence="3 4" key="1">
    <citation type="submission" date="2023-09" db="EMBL/GenBank/DDBJ databases">
        <authorList>
            <person name="Rey-Velasco X."/>
        </authorList>
    </citation>
    <scope>NUCLEOTIDE SEQUENCE [LARGE SCALE GENOMIC DNA]</scope>
    <source>
        <strain evidence="3 4">P385</strain>
    </source>
</reference>